<feature type="region of interest" description="Disordered" evidence="1">
    <location>
        <begin position="1"/>
        <end position="20"/>
    </location>
</feature>
<accession>A0A8S1K9Z7</accession>
<organism evidence="2 3">
    <name type="scientific">Paramecium sonneborni</name>
    <dbReference type="NCBI Taxonomy" id="65129"/>
    <lineage>
        <taxon>Eukaryota</taxon>
        <taxon>Sar</taxon>
        <taxon>Alveolata</taxon>
        <taxon>Ciliophora</taxon>
        <taxon>Intramacronucleata</taxon>
        <taxon>Oligohymenophorea</taxon>
        <taxon>Peniculida</taxon>
        <taxon>Parameciidae</taxon>
        <taxon>Paramecium</taxon>
    </lineage>
</organism>
<keyword evidence="3" id="KW-1185">Reference proteome</keyword>
<reference evidence="2" key="1">
    <citation type="submission" date="2021-01" db="EMBL/GenBank/DDBJ databases">
        <authorList>
            <consortium name="Genoscope - CEA"/>
            <person name="William W."/>
        </authorList>
    </citation>
    <scope>NUCLEOTIDE SEQUENCE</scope>
</reference>
<sequence>MIHNYSHNNQRHQFSSGPEQVLQLQQHSKQSLPIQQAPSQGIVSQHQLEQEQIYVAYIQPHYSTQAYILQSLFIIVQPEEQDPSHFQFTQFQYLVLHESKQSLSYKNYMKLQEVQKLAKFQQYILKLQGAHSIHHHKATYIDDYQINEGKFGKSCLLQYIHISWKNTN</sequence>
<dbReference type="EMBL" id="CAJJDN010000004">
    <property type="protein sequence ID" value="CAD8049502.1"/>
    <property type="molecule type" value="Genomic_DNA"/>
</dbReference>
<dbReference type="AlphaFoldDB" id="A0A8S1K9Z7"/>
<dbReference type="Proteomes" id="UP000692954">
    <property type="component" value="Unassembled WGS sequence"/>
</dbReference>
<protein>
    <submittedName>
        <fullName evidence="2">Uncharacterized protein</fullName>
    </submittedName>
</protein>
<evidence type="ECO:0000313" key="2">
    <source>
        <dbReference type="EMBL" id="CAD8049502.1"/>
    </source>
</evidence>
<evidence type="ECO:0000256" key="1">
    <source>
        <dbReference type="SAM" id="MobiDB-lite"/>
    </source>
</evidence>
<proteinExistence type="predicted"/>
<evidence type="ECO:0000313" key="3">
    <source>
        <dbReference type="Proteomes" id="UP000692954"/>
    </source>
</evidence>
<name>A0A8S1K9Z7_9CILI</name>
<gene>
    <name evidence="2" type="ORF">PSON_ATCC_30995.1.T0040170</name>
</gene>
<comment type="caution">
    <text evidence="2">The sequence shown here is derived from an EMBL/GenBank/DDBJ whole genome shotgun (WGS) entry which is preliminary data.</text>
</comment>